<comment type="caution">
    <text evidence="1">The sequence shown here is derived from an EMBL/GenBank/DDBJ whole genome shotgun (WGS) entry which is preliminary data.</text>
</comment>
<organism evidence="1 2">
    <name type="scientific">Pythium oligandrum</name>
    <name type="common">Mycoparasitic fungus</name>
    <dbReference type="NCBI Taxonomy" id="41045"/>
    <lineage>
        <taxon>Eukaryota</taxon>
        <taxon>Sar</taxon>
        <taxon>Stramenopiles</taxon>
        <taxon>Oomycota</taxon>
        <taxon>Peronosporomycetes</taxon>
        <taxon>Pythiales</taxon>
        <taxon>Pythiaceae</taxon>
        <taxon>Pythium</taxon>
    </lineage>
</organism>
<name>A0A8K1C4N2_PYTOL</name>
<proteinExistence type="predicted"/>
<dbReference type="InterPro" id="IPR029052">
    <property type="entry name" value="Metallo-depent_PP-like"/>
</dbReference>
<protein>
    <submittedName>
        <fullName evidence="1">Uncharacterized protein</fullName>
    </submittedName>
</protein>
<accession>A0A8K1C4N2</accession>
<evidence type="ECO:0000313" key="2">
    <source>
        <dbReference type="Proteomes" id="UP000794436"/>
    </source>
</evidence>
<gene>
    <name evidence="1" type="ORF">Poli38472_006375</name>
</gene>
<evidence type="ECO:0000313" key="1">
    <source>
        <dbReference type="EMBL" id="TMW56365.1"/>
    </source>
</evidence>
<sequence length="247" mass="26881">MTSLADPKRRLKLLLVSDLDGQILRVTTLCEQIVCSHDSDVDAVLVCGGLVSESAPGAYRTGESKAAAEGDMMALISRLETIVCRVLYIPSSNDPPTTRLASPNLTQYSINCHSRTEQLTDGVGVMGENRYTKLLGDGKDPAENWELLLVLRDTSAVTALPAPTFAAVVLTLSMQPIDDASLFDYHHLELIGGPHQSTASKTPVIFPGSLRQGHFTTLELVKSDTDDSWSIHAVHLHDLEFEPEEED</sequence>
<dbReference type="Proteomes" id="UP000794436">
    <property type="component" value="Unassembled WGS sequence"/>
</dbReference>
<dbReference type="SUPFAM" id="SSF56300">
    <property type="entry name" value="Metallo-dependent phosphatases"/>
    <property type="match status" value="1"/>
</dbReference>
<keyword evidence="2" id="KW-1185">Reference proteome</keyword>
<reference evidence="1" key="1">
    <citation type="submission" date="2019-03" db="EMBL/GenBank/DDBJ databases">
        <title>Long read genome sequence of the mycoparasitic Pythium oligandrum ATCC 38472 isolated from sugarbeet rhizosphere.</title>
        <authorList>
            <person name="Gaulin E."/>
        </authorList>
    </citation>
    <scope>NUCLEOTIDE SEQUENCE</scope>
    <source>
        <strain evidence="1">ATCC 38472_TT</strain>
    </source>
</reference>
<dbReference type="AlphaFoldDB" id="A0A8K1C4N2"/>
<dbReference type="OrthoDB" id="58218at2759"/>
<dbReference type="EMBL" id="SPLM01000145">
    <property type="protein sequence ID" value="TMW56365.1"/>
    <property type="molecule type" value="Genomic_DNA"/>
</dbReference>